<dbReference type="InterPro" id="IPR033690">
    <property type="entry name" value="Adenylat_kinase_CS"/>
</dbReference>
<keyword evidence="1" id="KW-0808">Transferase</keyword>
<dbReference type="OrthoDB" id="442176at2759"/>
<dbReference type="GO" id="GO:0019205">
    <property type="term" value="F:nucleobase-containing compound kinase activity"/>
    <property type="evidence" value="ECO:0007669"/>
    <property type="project" value="InterPro"/>
</dbReference>
<dbReference type="SUPFAM" id="SSF52540">
    <property type="entry name" value="P-loop containing nucleoside triphosphate hydrolases"/>
    <property type="match status" value="1"/>
</dbReference>
<evidence type="ECO:0000256" key="2">
    <source>
        <dbReference type="ARBA" id="ARBA00022741"/>
    </source>
</evidence>
<dbReference type="EMBL" id="ML976662">
    <property type="protein sequence ID" value="KAF1977950.1"/>
    <property type="molecule type" value="Genomic_DNA"/>
</dbReference>
<dbReference type="GO" id="GO:0016787">
    <property type="term" value="F:hydrolase activity"/>
    <property type="evidence" value="ECO:0007669"/>
    <property type="project" value="UniProtKB-KW"/>
</dbReference>
<dbReference type="Proteomes" id="UP000800036">
    <property type="component" value="Unassembled WGS sequence"/>
</dbReference>
<dbReference type="InterPro" id="IPR027417">
    <property type="entry name" value="P-loop_NTPase"/>
</dbReference>
<keyword evidence="5" id="KW-0378">Hydrolase</keyword>
<dbReference type="PANTHER" id="PTHR23359">
    <property type="entry name" value="NUCLEOTIDE KINASE"/>
    <property type="match status" value="1"/>
</dbReference>
<evidence type="ECO:0000256" key="4">
    <source>
        <dbReference type="SAM" id="MobiDB-lite"/>
    </source>
</evidence>
<keyword evidence="6" id="KW-1185">Reference proteome</keyword>
<dbReference type="Gene3D" id="3.40.50.300">
    <property type="entry name" value="P-loop containing nucleotide triphosphate hydrolases"/>
    <property type="match status" value="1"/>
</dbReference>
<name>A0A6A5VN00_9PLEO</name>
<keyword evidence="2" id="KW-0547">Nucleotide-binding</keyword>
<feature type="region of interest" description="Disordered" evidence="4">
    <location>
        <begin position="1"/>
        <end position="20"/>
    </location>
</feature>
<reference evidence="5" key="1">
    <citation type="journal article" date="2020" name="Stud. Mycol.">
        <title>101 Dothideomycetes genomes: a test case for predicting lifestyles and emergence of pathogens.</title>
        <authorList>
            <person name="Haridas S."/>
            <person name="Albert R."/>
            <person name="Binder M."/>
            <person name="Bloem J."/>
            <person name="Labutti K."/>
            <person name="Salamov A."/>
            <person name="Andreopoulos B."/>
            <person name="Baker S."/>
            <person name="Barry K."/>
            <person name="Bills G."/>
            <person name="Bluhm B."/>
            <person name="Cannon C."/>
            <person name="Castanera R."/>
            <person name="Culley D."/>
            <person name="Daum C."/>
            <person name="Ezra D."/>
            <person name="Gonzalez J."/>
            <person name="Henrissat B."/>
            <person name="Kuo A."/>
            <person name="Liang C."/>
            <person name="Lipzen A."/>
            <person name="Lutzoni F."/>
            <person name="Magnuson J."/>
            <person name="Mondo S."/>
            <person name="Nolan M."/>
            <person name="Ohm R."/>
            <person name="Pangilinan J."/>
            <person name="Park H.-J."/>
            <person name="Ramirez L."/>
            <person name="Alfaro M."/>
            <person name="Sun H."/>
            <person name="Tritt A."/>
            <person name="Yoshinaga Y."/>
            <person name="Zwiers L.-H."/>
            <person name="Turgeon B."/>
            <person name="Goodwin S."/>
            <person name="Spatafora J."/>
            <person name="Crous P."/>
            <person name="Grigoriev I."/>
        </authorList>
    </citation>
    <scope>NUCLEOTIDE SEQUENCE</scope>
    <source>
        <strain evidence="5">CBS 107.79</strain>
    </source>
</reference>
<evidence type="ECO:0000256" key="1">
    <source>
        <dbReference type="ARBA" id="ARBA00022679"/>
    </source>
</evidence>
<protein>
    <submittedName>
        <fullName evidence="5">P-loop containing nucleoside triphosphate hydrolase protein</fullName>
    </submittedName>
</protein>
<dbReference type="PROSITE" id="PS00113">
    <property type="entry name" value="ADENYLATE_KINASE"/>
    <property type="match status" value="1"/>
</dbReference>
<evidence type="ECO:0000313" key="5">
    <source>
        <dbReference type="EMBL" id="KAF1977950.1"/>
    </source>
</evidence>
<dbReference type="GO" id="GO:0005524">
    <property type="term" value="F:ATP binding"/>
    <property type="evidence" value="ECO:0007669"/>
    <property type="project" value="InterPro"/>
</dbReference>
<dbReference type="GO" id="GO:0006139">
    <property type="term" value="P:nucleobase-containing compound metabolic process"/>
    <property type="evidence" value="ECO:0007669"/>
    <property type="project" value="InterPro"/>
</dbReference>
<sequence length="280" mass="29507">MSHPSLASTTPTTSPPPSLSLHFILGPPCAGKSTLAAHVTATKPSLTHISVGALLRALASRGENAAQTSSEDDDYVTGLIPDTVDCDPSYVISGALPTSTQNEASVSVDLPTVDTETFAQIRDASAGNTLLDTGAMARVLHATLSHPALVSSASSILLDGFPRSVTQLPVFSERISHLWTPSRATVVLVLKVSRGEARRRFHGRAREGDEFEARFEAYEESIGDIVDMFRGLGVTVVQVGEEENVGMREVVDAACRKLREVEGWEDVGGGVAGGNVGGDE</sequence>
<accession>A0A6A5VN00</accession>
<gene>
    <name evidence="5" type="ORF">BU23DRAFT_277022</name>
</gene>
<proteinExistence type="predicted"/>
<organism evidence="5 6">
    <name type="scientific">Bimuria novae-zelandiae CBS 107.79</name>
    <dbReference type="NCBI Taxonomy" id="1447943"/>
    <lineage>
        <taxon>Eukaryota</taxon>
        <taxon>Fungi</taxon>
        <taxon>Dikarya</taxon>
        <taxon>Ascomycota</taxon>
        <taxon>Pezizomycotina</taxon>
        <taxon>Dothideomycetes</taxon>
        <taxon>Pleosporomycetidae</taxon>
        <taxon>Pleosporales</taxon>
        <taxon>Massarineae</taxon>
        <taxon>Didymosphaeriaceae</taxon>
        <taxon>Bimuria</taxon>
    </lineage>
</organism>
<evidence type="ECO:0000313" key="6">
    <source>
        <dbReference type="Proteomes" id="UP000800036"/>
    </source>
</evidence>
<dbReference type="AlphaFoldDB" id="A0A6A5VN00"/>
<evidence type="ECO:0000256" key="3">
    <source>
        <dbReference type="ARBA" id="ARBA00022777"/>
    </source>
</evidence>
<dbReference type="InterPro" id="IPR000850">
    <property type="entry name" value="Adenylat/UMP-CMP_kin"/>
</dbReference>
<keyword evidence="3" id="KW-0418">Kinase</keyword>
<feature type="compositionally biased region" description="Low complexity" evidence="4">
    <location>
        <begin position="1"/>
        <end position="12"/>
    </location>
</feature>